<dbReference type="AlphaFoldDB" id="A0A1X0Y5L8"/>
<dbReference type="GO" id="GO:0016020">
    <property type="term" value="C:membrane"/>
    <property type="evidence" value="ECO:0007669"/>
    <property type="project" value="InterPro"/>
</dbReference>
<dbReference type="PROSITE" id="PS50885">
    <property type="entry name" value="HAMP"/>
    <property type="match status" value="1"/>
</dbReference>
<dbReference type="PANTHER" id="PTHR45138:SF9">
    <property type="entry name" value="DIGUANYLATE CYCLASE DGCM-RELATED"/>
    <property type="match status" value="1"/>
</dbReference>
<evidence type="ECO:0000256" key="2">
    <source>
        <dbReference type="ARBA" id="ARBA00034247"/>
    </source>
</evidence>
<dbReference type="FunFam" id="3.30.70.270:FF:000001">
    <property type="entry name" value="Diguanylate cyclase domain protein"/>
    <property type="match status" value="1"/>
</dbReference>
<proteinExistence type="predicted"/>
<comment type="catalytic activity">
    <reaction evidence="2">
        <text>2 GTP = 3',3'-c-di-GMP + 2 diphosphate</text>
        <dbReference type="Rhea" id="RHEA:24898"/>
        <dbReference type="ChEBI" id="CHEBI:33019"/>
        <dbReference type="ChEBI" id="CHEBI:37565"/>
        <dbReference type="ChEBI" id="CHEBI:58805"/>
        <dbReference type="EC" id="2.7.7.65"/>
    </reaction>
</comment>
<dbReference type="NCBIfam" id="TIGR00254">
    <property type="entry name" value="GGDEF"/>
    <property type="match status" value="1"/>
</dbReference>
<keyword evidence="7" id="KW-1185">Reference proteome</keyword>
<feature type="transmembrane region" description="Helical" evidence="3">
    <location>
        <begin position="172"/>
        <end position="192"/>
    </location>
</feature>
<keyword evidence="3" id="KW-0472">Membrane</keyword>
<dbReference type="Gene3D" id="6.10.340.10">
    <property type="match status" value="1"/>
</dbReference>
<dbReference type="STRING" id="1969733.B5V00_08730"/>
<gene>
    <name evidence="6" type="ORF">B5V00_08730</name>
</gene>
<organism evidence="6 7">
    <name type="scientific">Geothermobacter hydrogeniphilus</name>
    <dbReference type="NCBI Taxonomy" id="1969733"/>
    <lineage>
        <taxon>Bacteria</taxon>
        <taxon>Pseudomonadati</taxon>
        <taxon>Thermodesulfobacteriota</taxon>
        <taxon>Desulfuromonadia</taxon>
        <taxon>Desulfuromonadales</taxon>
        <taxon>Geothermobacteraceae</taxon>
        <taxon>Geothermobacter</taxon>
    </lineage>
</organism>
<dbReference type="RefSeq" id="WP_085010396.1">
    <property type="nucleotide sequence ID" value="NZ_NAAD01000009.1"/>
</dbReference>
<dbReference type="PANTHER" id="PTHR45138">
    <property type="entry name" value="REGULATORY COMPONENTS OF SENSORY TRANSDUCTION SYSTEM"/>
    <property type="match status" value="1"/>
</dbReference>
<dbReference type="EC" id="2.7.7.65" evidence="1"/>
<dbReference type="GO" id="GO:0052621">
    <property type="term" value="F:diguanylate cyclase activity"/>
    <property type="evidence" value="ECO:0007669"/>
    <property type="project" value="UniProtKB-EC"/>
</dbReference>
<dbReference type="InterPro" id="IPR043128">
    <property type="entry name" value="Rev_trsase/Diguanyl_cyclase"/>
</dbReference>
<feature type="domain" description="GGDEF" evidence="5">
    <location>
        <begin position="282"/>
        <end position="418"/>
    </location>
</feature>
<dbReference type="InterPro" id="IPR003660">
    <property type="entry name" value="HAMP_dom"/>
</dbReference>
<evidence type="ECO:0000256" key="1">
    <source>
        <dbReference type="ARBA" id="ARBA00012528"/>
    </source>
</evidence>
<dbReference type="InterPro" id="IPR000160">
    <property type="entry name" value="GGDEF_dom"/>
</dbReference>
<dbReference type="SUPFAM" id="SSF55073">
    <property type="entry name" value="Nucleotide cyclase"/>
    <property type="match status" value="1"/>
</dbReference>
<dbReference type="InterPro" id="IPR050469">
    <property type="entry name" value="Diguanylate_Cyclase"/>
</dbReference>
<evidence type="ECO:0000256" key="3">
    <source>
        <dbReference type="SAM" id="Phobius"/>
    </source>
</evidence>
<dbReference type="PROSITE" id="PS50887">
    <property type="entry name" value="GGDEF"/>
    <property type="match status" value="1"/>
</dbReference>
<evidence type="ECO:0000259" key="5">
    <source>
        <dbReference type="PROSITE" id="PS50887"/>
    </source>
</evidence>
<dbReference type="OrthoDB" id="9813903at2"/>
<dbReference type="SMART" id="SM00267">
    <property type="entry name" value="GGDEF"/>
    <property type="match status" value="1"/>
</dbReference>
<dbReference type="GO" id="GO:0007165">
    <property type="term" value="P:signal transduction"/>
    <property type="evidence" value="ECO:0007669"/>
    <property type="project" value="InterPro"/>
</dbReference>
<dbReference type="SMART" id="SM00304">
    <property type="entry name" value="HAMP"/>
    <property type="match status" value="1"/>
</dbReference>
<dbReference type="Proteomes" id="UP000193136">
    <property type="component" value="Unassembled WGS sequence"/>
</dbReference>
<protein>
    <recommendedName>
        <fullName evidence="1">diguanylate cyclase</fullName>
        <ecNumber evidence="1">2.7.7.65</ecNumber>
    </recommendedName>
</protein>
<dbReference type="Pfam" id="PF00990">
    <property type="entry name" value="GGDEF"/>
    <property type="match status" value="1"/>
</dbReference>
<feature type="domain" description="HAMP" evidence="4">
    <location>
        <begin position="194"/>
        <end position="246"/>
    </location>
</feature>
<dbReference type="SUPFAM" id="SSF158472">
    <property type="entry name" value="HAMP domain-like"/>
    <property type="match status" value="1"/>
</dbReference>
<accession>A0A1X0Y5L8</accession>
<evidence type="ECO:0000313" key="7">
    <source>
        <dbReference type="Proteomes" id="UP000193136"/>
    </source>
</evidence>
<comment type="caution">
    <text evidence="6">The sequence shown here is derived from an EMBL/GenBank/DDBJ whole genome shotgun (WGS) entry which is preliminary data.</text>
</comment>
<name>A0A1X0Y5L8_9BACT</name>
<keyword evidence="3" id="KW-1133">Transmembrane helix</keyword>
<dbReference type="Pfam" id="PF00672">
    <property type="entry name" value="HAMP"/>
    <property type="match status" value="1"/>
</dbReference>
<sequence length="428" mass="47259">MPKPRFSLKTRFVFGLGLMLLPLLVVIGVSFSAMDHLSGILDSLAKESVAEIGPVSELQERLHQVEDAMRQERSHRGGGTVASLAPLIDRAYAEIISSSPFSQPEEKNAVLGSRHAWRQVVNLWNQGTGGLVEIDKQLHLAEQLLGQARNVALSEINLLHTQQRNSRWAADIFLGAVLLLGVGLSVLIGVVFSRAVLGPVRELEAGVRQFGDGELSARVAELSQDELGDLARTFNQMARKLEQNHQELASLSTVDFLTGLHNVREFYRLFYDETRRVDRYGHCFSLLLIDIDRFKEINDTFGHQLGDYVLQEVARKLGELIRASDHAARIGGDEFAVLLPETDVDDARDFGERIRGYFSGHAIAQVDHPDEEIRISVSIGLASYPETARNANELFAAADAALYRAKQGGRNLLCQAGLNSDPDSRSEG</sequence>
<feature type="transmembrane region" description="Helical" evidence="3">
    <location>
        <begin position="12"/>
        <end position="34"/>
    </location>
</feature>
<evidence type="ECO:0000313" key="6">
    <source>
        <dbReference type="EMBL" id="ORJ60324.1"/>
    </source>
</evidence>
<dbReference type="CDD" id="cd01949">
    <property type="entry name" value="GGDEF"/>
    <property type="match status" value="1"/>
</dbReference>
<evidence type="ECO:0000259" key="4">
    <source>
        <dbReference type="PROSITE" id="PS50885"/>
    </source>
</evidence>
<dbReference type="InterPro" id="IPR029787">
    <property type="entry name" value="Nucleotide_cyclase"/>
</dbReference>
<dbReference type="Gene3D" id="3.30.70.270">
    <property type="match status" value="1"/>
</dbReference>
<dbReference type="EMBL" id="NAAD01000009">
    <property type="protein sequence ID" value="ORJ60324.1"/>
    <property type="molecule type" value="Genomic_DNA"/>
</dbReference>
<reference evidence="6 7" key="1">
    <citation type="submission" date="2017-03" db="EMBL/GenBank/DDBJ databases">
        <title>Genome sequence of Geothermobacter sp. EPR-M, Deep-Sea Iron Reducer.</title>
        <authorList>
            <person name="Tully B."/>
            <person name="Savalia P."/>
            <person name="Abuyen K."/>
            <person name="Baughan C."/>
            <person name="Romero E."/>
            <person name="Ronkowski C."/>
            <person name="Torres B."/>
            <person name="Tremblay J."/>
            <person name="Trujillo A."/>
            <person name="Tyler M."/>
            <person name="Perez-Rodriguez I."/>
            <person name="Amend J."/>
        </authorList>
    </citation>
    <scope>NUCLEOTIDE SEQUENCE [LARGE SCALE GENOMIC DNA]</scope>
    <source>
        <strain evidence="6 7">EPR-M</strain>
    </source>
</reference>
<keyword evidence="3" id="KW-0812">Transmembrane</keyword>
<dbReference type="CDD" id="cd06225">
    <property type="entry name" value="HAMP"/>
    <property type="match status" value="1"/>
</dbReference>